<evidence type="ECO:0000313" key="3">
    <source>
        <dbReference type="EMBL" id="GAA0457471.1"/>
    </source>
</evidence>
<keyword evidence="4" id="KW-1185">Reference proteome</keyword>
<gene>
    <name evidence="3" type="ORF">GCM10009544_20090</name>
</gene>
<organism evidence="3 4">
    <name type="scientific">Streptomyces stramineus</name>
    <dbReference type="NCBI Taxonomy" id="173861"/>
    <lineage>
        <taxon>Bacteria</taxon>
        <taxon>Bacillati</taxon>
        <taxon>Actinomycetota</taxon>
        <taxon>Actinomycetes</taxon>
        <taxon>Kitasatosporales</taxon>
        <taxon>Streptomycetaceae</taxon>
        <taxon>Streptomyces</taxon>
    </lineage>
</organism>
<evidence type="ECO:0000313" key="4">
    <source>
        <dbReference type="Proteomes" id="UP001499895"/>
    </source>
</evidence>
<sequence length="188" mass="19845">MHPLPPSTCSLAFPPHPAWVRTAREAVRTLLLSSYRTDLTDTAVALTSEAVTNAVNACRAKHCTSPVTLHAEWTDTGRLRVSVHDGAGGLPVRRPSVSLDDESGRGLTLIAAGSDAWGVCAHGPGPGKAMWFVLGDEPKAVGPCGECVALRAARQRAVDGGDEEQITDATVAVRSHFRSVHILPAVTR</sequence>
<dbReference type="InterPro" id="IPR003594">
    <property type="entry name" value="HATPase_dom"/>
</dbReference>
<dbReference type="RefSeq" id="WP_344089000.1">
    <property type="nucleotide sequence ID" value="NZ_BAAAHB010000015.1"/>
</dbReference>
<name>A0ABP3JLS6_9ACTN</name>
<proteinExistence type="predicted"/>
<protein>
    <recommendedName>
        <fullName evidence="2">Histidine kinase/HSP90-like ATPase domain-containing protein</fullName>
    </recommendedName>
</protein>
<dbReference type="SUPFAM" id="SSF55874">
    <property type="entry name" value="ATPase domain of HSP90 chaperone/DNA topoisomerase II/histidine kinase"/>
    <property type="match status" value="1"/>
</dbReference>
<dbReference type="PANTHER" id="PTHR35526:SF3">
    <property type="entry name" value="ANTI-SIGMA-F FACTOR RSBW"/>
    <property type="match status" value="1"/>
</dbReference>
<dbReference type="PANTHER" id="PTHR35526">
    <property type="entry name" value="ANTI-SIGMA-F FACTOR RSBW-RELATED"/>
    <property type="match status" value="1"/>
</dbReference>
<keyword evidence="1" id="KW-0418">Kinase</keyword>
<dbReference type="InterPro" id="IPR050267">
    <property type="entry name" value="Anti-sigma-factor_SerPK"/>
</dbReference>
<evidence type="ECO:0000259" key="2">
    <source>
        <dbReference type="Pfam" id="PF13581"/>
    </source>
</evidence>
<keyword evidence="1" id="KW-0808">Transferase</keyword>
<evidence type="ECO:0000256" key="1">
    <source>
        <dbReference type="ARBA" id="ARBA00022527"/>
    </source>
</evidence>
<dbReference type="EMBL" id="BAAAHB010000015">
    <property type="protein sequence ID" value="GAA0457471.1"/>
    <property type="molecule type" value="Genomic_DNA"/>
</dbReference>
<comment type="caution">
    <text evidence="3">The sequence shown here is derived from an EMBL/GenBank/DDBJ whole genome shotgun (WGS) entry which is preliminary data.</text>
</comment>
<accession>A0ABP3JLS6</accession>
<dbReference type="InterPro" id="IPR036890">
    <property type="entry name" value="HATPase_C_sf"/>
</dbReference>
<dbReference type="Gene3D" id="3.30.565.10">
    <property type="entry name" value="Histidine kinase-like ATPase, C-terminal domain"/>
    <property type="match status" value="1"/>
</dbReference>
<feature type="domain" description="Histidine kinase/HSP90-like ATPase" evidence="2">
    <location>
        <begin position="13"/>
        <end position="116"/>
    </location>
</feature>
<dbReference type="Pfam" id="PF13581">
    <property type="entry name" value="HATPase_c_2"/>
    <property type="match status" value="1"/>
</dbReference>
<keyword evidence="1" id="KW-0723">Serine/threonine-protein kinase</keyword>
<dbReference type="CDD" id="cd16936">
    <property type="entry name" value="HATPase_RsbW-like"/>
    <property type="match status" value="1"/>
</dbReference>
<reference evidence="4" key="1">
    <citation type="journal article" date="2019" name="Int. J. Syst. Evol. Microbiol.">
        <title>The Global Catalogue of Microorganisms (GCM) 10K type strain sequencing project: providing services to taxonomists for standard genome sequencing and annotation.</title>
        <authorList>
            <consortium name="The Broad Institute Genomics Platform"/>
            <consortium name="The Broad Institute Genome Sequencing Center for Infectious Disease"/>
            <person name="Wu L."/>
            <person name="Ma J."/>
        </authorList>
    </citation>
    <scope>NUCLEOTIDE SEQUENCE [LARGE SCALE GENOMIC DNA]</scope>
    <source>
        <strain evidence="4">JCM 10649</strain>
    </source>
</reference>
<dbReference type="Proteomes" id="UP001499895">
    <property type="component" value="Unassembled WGS sequence"/>
</dbReference>